<accession>A0A9D1ZQC8</accession>
<feature type="transmembrane region" description="Helical" evidence="10">
    <location>
        <begin position="105"/>
        <end position="123"/>
    </location>
</feature>
<reference evidence="13" key="2">
    <citation type="submission" date="2021-04" db="EMBL/GenBank/DDBJ databases">
        <authorList>
            <person name="Gilroy R."/>
        </authorList>
    </citation>
    <scope>NUCLEOTIDE SEQUENCE</scope>
    <source>
        <strain evidence="13">ChiHjej12B11-9195</strain>
    </source>
</reference>
<evidence type="ECO:0000256" key="10">
    <source>
        <dbReference type="SAM" id="Phobius"/>
    </source>
</evidence>
<keyword evidence="5" id="KW-0547">Nucleotide-binding</keyword>
<keyword evidence="10" id="KW-1133">Transmembrane helix</keyword>
<proteinExistence type="predicted"/>
<organism evidence="13 14">
    <name type="scientific">Candidatus Rothia avicola</name>
    <dbReference type="NCBI Taxonomy" id="2840478"/>
    <lineage>
        <taxon>Bacteria</taxon>
        <taxon>Bacillati</taxon>
        <taxon>Actinomycetota</taxon>
        <taxon>Actinomycetes</taxon>
        <taxon>Micrococcales</taxon>
        <taxon>Micrococcaceae</taxon>
        <taxon>Rothia</taxon>
    </lineage>
</organism>
<dbReference type="InterPro" id="IPR036890">
    <property type="entry name" value="HATPase_C_sf"/>
</dbReference>
<keyword evidence="8" id="KW-0902">Two-component regulatory system</keyword>
<keyword evidence="7" id="KW-0067">ATP-binding</keyword>
<dbReference type="EMBL" id="DXCN01000020">
    <property type="protein sequence ID" value="HIY94476.1"/>
    <property type="molecule type" value="Genomic_DNA"/>
</dbReference>
<dbReference type="GO" id="GO:0000155">
    <property type="term" value="F:phosphorelay sensor kinase activity"/>
    <property type="evidence" value="ECO:0007669"/>
    <property type="project" value="InterPro"/>
</dbReference>
<evidence type="ECO:0000256" key="5">
    <source>
        <dbReference type="ARBA" id="ARBA00022741"/>
    </source>
</evidence>
<evidence type="ECO:0000256" key="4">
    <source>
        <dbReference type="ARBA" id="ARBA00022679"/>
    </source>
</evidence>
<dbReference type="AlphaFoldDB" id="A0A9D1ZQC8"/>
<sequence length="463" mass="50681">MNTAARFSFSQIDPDWERPTPPAASLRRDVLVWLVVLAATLLLNAAYHSAGFLGDNAQQIHHSYWAAAAMTLPLIFRRVYPLSMMLLATALFFTLSYVSEIAPATLSYQLCYFAVLYAGIAWGKNRTLTWIVYALVCTAALVWIVVAWVVTDSAYSIAGVEEYSGGLFSQATAGYVMACMTNLFYFGCAALMGRTAWNQAYQRTALAAQARQLEQQAEQMAQDAVTRDRLRIARELHDSVGHHVSSMGIQAAAARRALSKKPELAAEPLANIEKLARSSVSEMKNLIRVMRAAGEAEHDSGAAKEPQVAEIFNLVEHMSSVGVQTRLQVGDQDLARLTHLHQGTQLSIYRMAQEALTNVRKHSAAQNAVLALRTGGSPGAHWAELEVTDNGPATGLERGEGQEHIPDPSRHGYGLQGIRERAAALGGTYWAGRRHGAPGWKVQVRFPIDLDETHDTYASRSTS</sequence>
<dbReference type="GO" id="GO:0046983">
    <property type="term" value="F:protein dimerization activity"/>
    <property type="evidence" value="ECO:0007669"/>
    <property type="project" value="InterPro"/>
</dbReference>
<evidence type="ECO:0000259" key="11">
    <source>
        <dbReference type="Pfam" id="PF02518"/>
    </source>
</evidence>
<feature type="transmembrane region" description="Helical" evidence="10">
    <location>
        <begin position="130"/>
        <end position="151"/>
    </location>
</feature>
<keyword evidence="4" id="KW-0808">Transferase</keyword>
<reference evidence="13" key="1">
    <citation type="journal article" date="2021" name="PeerJ">
        <title>Extensive microbial diversity within the chicken gut microbiome revealed by metagenomics and culture.</title>
        <authorList>
            <person name="Gilroy R."/>
            <person name="Ravi A."/>
            <person name="Getino M."/>
            <person name="Pursley I."/>
            <person name="Horton D.L."/>
            <person name="Alikhan N.F."/>
            <person name="Baker D."/>
            <person name="Gharbi K."/>
            <person name="Hall N."/>
            <person name="Watson M."/>
            <person name="Adriaenssens E.M."/>
            <person name="Foster-Nyarko E."/>
            <person name="Jarju S."/>
            <person name="Secka A."/>
            <person name="Antonio M."/>
            <person name="Oren A."/>
            <person name="Chaudhuri R.R."/>
            <person name="La Ragione R."/>
            <person name="Hildebrand F."/>
            <person name="Pallen M.J."/>
        </authorList>
    </citation>
    <scope>NUCLEOTIDE SEQUENCE</scope>
    <source>
        <strain evidence="13">ChiHjej12B11-9195</strain>
    </source>
</reference>
<dbReference type="CDD" id="cd16917">
    <property type="entry name" value="HATPase_UhpB-NarQ-NarX-like"/>
    <property type="match status" value="1"/>
</dbReference>
<evidence type="ECO:0000256" key="1">
    <source>
        <dbReference type="ARBA" id="ARBA00000085"/>
    </source>
</evidence>
<evidence type="ECO:0000256" key="9">
    <source>
        <dbReference type="SAM" id="MobiDB-lite"/>
    </source>
</evidence>
<feature type="region of interest" description="Disordered" evidence="9">
    <location>
        <begin position="393"/>
        <end position="413"/>
    </location>
</feature>
<evidence type="ECO:0000256" key="7">
    <source>
        <dbReference type="ARBA" id="ARBA00022840"/>
    </source>
</evidence>
<comment type="catalytic activity">
    <reaction evidence="1">
        <text>ATP + protein L-histidine = ADP + protein N-phospho-L-histidine.</text>
        <dbReference type="EC" id="2.7.13.3"/>
    </reaction>
</comment>
<dbReference type="PANTHER" id="PTHR24421">
    <property type="entry name" value="NITRATE/NITRITE SENSOR PROTEIN NARX-RELATED"/>
    <property type="match status" value="1"/>
</dbReference>
<feature type="compositionally biased region" description="Basic and acidic residues" evidence="9">
    <location>
        <begin position="397"/>
        <end position="410"/>
    </location>
</feature>
<dbReference type="GO" id="GO:0016020">
    <property type="term" value="C:membrane"/>
    <property type="evidence" value="ECO:0007669"/>
    <property type="project" value="InterPro"/>
</dbReference>
<dbReference type="Pfam" id="PF02518">
    <property type="entry name" value="HATPase_c"/>
    <property type="match status" value="1"/>
</dbReference>
<evidence type="ECO:0000256" key="3">
    <source>
        <dbReference type="ARBA" id="ARBA00022553"/>
    </source>
</evidence>
<dbReference type="Gene3D" id="1.20.5.1930">
    <property type="match status" value="1"/>
</dbReference>
<feature type="transmembrane region" description="Helical" evidence="10">
    <location>
        <begin position="171"/>
        <end position="193"/>
    </location>
</feature>
<evidence type="ECO:0000256" key="2">
    <source>
        <dbReference type="ARBA" id="ARBA00012438"/>
    </source>
</evidence>
<feature type="domain" description="Histidine kinase/HSP90-like ATPase" evidence="11">
    <location>
        <begin position="345"/>
        <end position="448"/>
    </location>
</feature>
<keyword evidence="6 13" id="KW-0418">Kinase</keyword>
<dbReference type="Proteomes" id="UP000824134">
    <property type="component" value="Unassembled WGS sequence"/>
</dbReference>
<dbReference type="InterPro" id="IPR050482">
    <property type="entry name" value="Sensor_HK_TwoCompSys"/>
</dbReference>
<evidence type="ECO:0000313" key="14">
    <source>
        <dbReference type="Proteomes" id="UP000824134"/>
    </source>
</evidence>
<evidence type="ECO:0000259" key="12">
    <source>
        <dbReference type="Pfam" id="PF07730"/>
    </source>
</evidence>
<dbReference type="InterPro" id="IPR011712">
    <property type="entry name" value="Sig_transdc_His_kin_sub3_dim/P"/>
</dbReference>
<keyword evidence="10" id="KW-0472">Membrane</keyword>
<dbReference type="InterPro" id="IPR003594">
    <property type="entry name" value="HATPase_dom"/>
</dbReference>
<protein>
    <recommendedName>
        <fullName evidence="2">histidine kinase</fullName>
        <ecNumber evidence="2">2.7.13.3</ecNumber>
    </recommendedName>
</protein>
<evidence type="ECO:0000313" key="13">
    <source>
        <dbReference type="EMBL" id="HIY94476.1"/>
    </source>
</evidence>
<feature type="transmembrane region" description="Helical" evidence="10">
    <location>
        <begin position="30"/>
        <end position="47"/>
    </location>
</feature>
<evidence type="ECO:0000256" key="8">
    <source>
        <dbReference type="ARBA" id="ARBA00023012"/>
    </source>
</evidence>
<dbReference type="GO" id="GO:0005524">
    <property type="term" value="F:ATP binding"/>
    <property type="evidence" value="ECO:0007669"/>
    <property type="project" value="UniProtKB-KW"/>
</dbReference>
<dbReference type="Pfam" id="PF07730">
    <property type="entry name" value="HisKA_3"/>
    <property type="match status" value="1"/>
</dbReference>
<feature type="domain" description="Signal transduction histidine kinase subgroup 3 dimerisation and phosphoacceptor" evidence="12">
    <location>
        <begin position="229"/>
        <end position="293"/>
    </location>
</feature>
<name>A0A9D1ZQC8_9MICC</name>
<dbReference type="SUPFAM" id="SSF55874">
    <property type="entry name" value="ATPase domain of HSP90 chaperone/DNA topoisomerase II/histidine kinase"/>
    <property type="match status" value="1"/>
</dbReference>
<dbReference type="Gene3D" id="3.30.565.10">
    <property type="entry name" value="Histidine kinase-like ATPase, C-terminal domain"/>
    <property type="match status" value="1"/>
</dbReference>
<dbReference type="EC" id="2.7.13.3" evidence="2"/>
<evidence type="ECO:0000256" key="6">
    <source>
        <dbReference type="ARBA" id="ARBA00022777"/>
    </source>
</evidence>
<keyword evidence="3" id="KW-0597">Phosphoprotein</keyword>
<keyword evidence="10" id="KW-0812">Transmembrane</keyword>
<gene>
    <name evidence="13" type="ORF">H9821_02270</name>
</gene>
<feature type="transmembrane region" description="Helical" evidence="10">
    <location>
        <begin position="79"/>
        <end position="99"/>
    </location>
</feature>
<dbReference type="PANTHER" id="PTHR24421:SF10">
    <property type="entry name" value="NITRATE_NITRITE SENSOR PROTEIN NARQ"/>
    <property type="match status" value="1"/>
</dbReference>
<comment type="caution">
    <text evidence="13">The sequence shown here is derived from an EMBL/GenBank/DDBJ whole genome shotgun (WGS) entry which is preliminary data.</text>
</comment>